<dbReference type="GO" id="GO:0012505">
    <property type="term" value="C:endomembrane system"/>
    <property type="evidence" value="ECO:0007669"/>
    <property type="project" value="UniProtKB-SubCell"/>
</dbReference>
<protein>
    <recommendedName>
        <fullName evidence="5">PH domain-containing protein</fullName>
    </recommendedName>
</protein>
<dbReference type="OrthoDB" id="5869902at2759"/>
<proteinExistence type="inferred from homology"/>
<reference evidence="6" key="1">
    <citation type="submission" date="2018-11" db="EMBL/GenBank/DDBJ databases">
        <authorList>
            <person name="Alioto T."/>
            <person name="Alioto T."/>
        </authorList>
    </citation>
    <scope>NUCLEOTIDE SEQUENCE</scope>
</reference>
<feature type="domain" description="PH" evidence="5">
    <location>
        <begin position="694"/>
        <end position="791"/>
    </location>
</feature>
<feature type="region of interest" description="Disordered" evidence="4">
    <location>
        <begin position="459"/>
        <end position="493"/>
    </location>
</feature>
<evidence type="ECO:0000313" key="7">
    <source>
        <dbReference type="Proteomes" id="UP000596742"/>
    </source>
</evidence>
<dbReference type="AlphaFoldDB" id="A0A8B6BQ85"/>
<evidence type="ECO:0000313" key="6">
    <source>
        <dbReference type="EMBL" id="VDH93476.1"/>
    </source>
</evidence>
<evidence type="ECO:0000256" key="3">
    <source>
        <dbReference type="ARBA" id="ARBA00029433"/>
    </source>
</evidence>
<feature type="compositionally biased region" description="Polar residues" evidence="4">
    <location>
        <begin position="137"/>
        <end position="147"/>
    </location>
</feature>
<comment type="similarity">
    <text evidence="1">Belongs to the MELT/VEPH family.</text>
</comment>
<accession>A0A8B6BQ85</accession>
<comment type="subcellular location">
    <subcellularLocation>
        <location evidence="3">Endomembrane system</location>
        <topology evidence="3">Peripheral membrane protein</topology>
        <orientation evidence="3">Cytoplasmic side</orientation>
    </subcellularLocation>
</comment>
<dbReference type="InterPro" id="IPR001680">
    <property type="entry name" value="WD40_rpt"/>
</dbReference>
<dbReference type="GO" id="GO:0009966">
    <property type="term" value="P:regulation of signal transduction"/>
    <property type="evidence" value="ECO:0007669"/>
    <property type="project" value="TreeGrafter"/>
</dbReference>
<dbReference type="Proteomes" id="UP000596742">
    <property type="component" value="Unassembled WGS sequence"/>
</dbReference>
<keyword evidence="7" id="KW-1185">Reference proteome</keyword>
<evidence type="ECO:0000259" key="5">
    <source>
        <dbReference type="PROSITE" id="PS50003"/>
    </source>
</evidence>
<dbReference type="EMBL" id="UYJE01000466">
    <property type="protein sequence ID" value="VDH93476.1"/>
    <property type="molecule type" value="Genomic_DNA"/>
</dbReference>
<dbReference type="GO" id="GO:0005886">
    <property type="term" value="C:plasma membrane"/>
    <property type="evidence" value="ECO:0007669"/>
    <property type="project" value="TreeGrafter"/>
</dbReference>
<dbReference type="SUPFAM" id="SSF50729">
    <property type="entry name" value="PH domain-like"/>
    <property type="match status" value="1"/>
</dbReference>
<dbReference type="InterPro" id="IPR039888">
    <property type="entry name" value="Melted-like"/>
</dbReference>
<dbReference type="InterPro" id="IPR011993">
    <property type="entry name" value="PH-like_dom_sf"/>
</dbReference>
<dbReference type="InterPro" id="IPR001849">
    <property type="entry name" value="PH_domain"/>
</dbReference>
<dbReference type="Pfam" id="PF00169">
    <property type="entry name" value="PH"/>
    <property type="match status" value="1"/>
</dbReference>
<dbReference type="SMART" id="SM00320">
    <property type="entry name" value="WD40"/>
    <property type="match status" value="2"/>
</dbReference>
<feature type="compositionally biased region" description="Basic and acidic residues" evidence="4">
    <location>
        <begin position="150"/>
        <end position="161"/>
    </location>
</feature>
<evidence type="ECO:0000256" key="2">
    <source>
        <dbReference type="ARBA" id="ARBA00023136"/>
    </source>
</evidence>
<name>A0A8B6BQ85_MYTGA</name>
<dbReference type="PANTHER" id="PTHR21630:SF10">
    <property type="entry name" value="VENTRICULAR ZONE-EXPRESSED PH DOMAIN-CONTAINING PROTEIN HOMOLOG 1"/>
    <property type="match status" value="1"/>
</dbReference>
<evidence type="ECO:0000256" key="1">
    <source>
        <dbReference type="ARBA" id="ARBA00010187"/>
    </source>
</evidence>
<keyword evidence="2" id="KW-0472">Membrane</keyword>
<gene>
    <name evidence="6" type="ORF">MGAL_10B083572</name>
</gene>
<dbReference type="SMART" id="SM00233">
    <property type="entry name" value="PH"/>
    <property type="match status" value="1"/>
</dbReference>
<dbReference type="SUPFAM" id="SSF50978">
    <property type="entry name" value="WD40 repeat-like"/>
    <property type="match status" value="1"/>
</dbReference>
<dbReference type="PROSITE" id="PS50003">
    <property type="entry name" value="PH_DOMAIN"/>
    <property type="match status" value="1"/>
</dbReference>
<feature type="region of interest" description="Disordered" evidence="4">
    <location>
        <begin position="137"/>
        <end position="161"/>
    </location>
</feature>
<evidence type="ECO:0000256" key="4">
    <source>
        <dbReference type="SAM" id="MobiDB-lite"/>
    </source>
</evidence>
<organism evidence="6 7">
    <name type="scientific">Mytilus galloprovincialis</name>
    <name type="common">Mediterranean mussel</name>
    <dbReference type="NCBI Taxonomy" id="29158"/>
    <lineage>
        <taxon>Eukaryota</taxon>
        <taxon>Metazoa</taxon>
        <taxon>Spiralia</taxon>
        <taxon>Lophotrochozoa</taxon>
        <taxon>Mollusca</taxon>
        <taxon>Bivalvia</taxon>
        <taxon>Autobranchia</taxon>
        <taxon>Pteriomorphia</taxon>
        <taxon>Mytilida</taxon>
        <taxon>Mytiloidea</taxon>
        <taxon>Mytilidae</taxon>
        <taxon>Mytilinae</taxon>
        <taxon>Mytilus</taxon>
    </lineage>
</organism>
<dbReference type="GO" id="GO:0010314">
    <property type="term" value="F:phosphatidylinositol-5-phosphate binding"/>
    <property type="evidence" value="ECO:0007669"/>
    <property type="project" value="TreeGrafter"/>
</dbReference>
<dbReference type="InterPro" id="IPR036322">
    <property type="entry name" value="WD40_repeat_dom_sf"/>
</dbReference>
<dbReference type="PANTHER" id="PTHR21630">
    <property type="entry name" value="VEPH-A/MELTED"/>
    <property type="match status" value="1"/>
</dbReference>
<dbReference type="InterPro" id="IPR015943">
    <property type="entry name" value="WD40/YVTN_repeat-like_dom_sf"/>
</dbReference>
<feature type="compositionally biased region" description="Low complexity" evidence="4">
    <location>
        <begin position="462"/>
        <end position="472"/>
    </location>
</feature>
<feature type="region of interest" description="Disordered" evidence="4">
    <location>
        <begin position="411"/>
        <end position="434"/>
    </location>
</feature>
<comment type="caution">
    <text evidence="6">The sequence shown here is derived from an EMBL/GenBank/DDBJ whole genome shotgun (WGS) entry which is preliminary data.</text>
</comment>
<dbReference type="Gene3D" id="2.130.10.10">
    <property type="entry name" value="YVTN repeat-like/Quinoprotein amine dehydrogenase"/>
    <property type="match status" value="1"/>
</dbReference>
<sequence length="833" mass="94298">MSNGCISYWKSNGCVSYFLLKDNIHVHDIHVVQYLYLTLQTEEDATKPKKLEPKDYRKRLIPRTTKILDVKTEEKISVKEENISEIPAPLAVHAGENGIDNGVSSYEQLRLKNLQDNADFFAKLGITEMKTDIKQSLKPSKTTQLKSKQVKKEKTKAPPETRRASLRIAKMDPDGAPLPEDFFKQPFEPVEEHFKVWRHGIKKKILPLEKTKEEKINYFDRPRKPSGTLEMAEYLGFNSSDSEHDDLLSKMKGCFKCKIEKSTEDKTSFDSYVKNLSKLKINMERVAKVVPNRVFSLDIHPTNSKLITAAGDKWGFLGIWDVMAGREFQTDGVVVYAPHSRPINCLKFSLHKPNQLYSCSYDGTVRCCDLQKGVFDEIYSTPDEVLLKSFDFMTADTLLVAQQDGCIALVDTRTSSSSPPQEKETRSVSSQTEGQVTVITVGNPHNAVYPSGAVSVRHTAMSQSTISSQQSIPKSLRNSSSNTRHERPVSPASTILSDRLSLGSLLTVGSTQTGPPLLAEPIRDGIQHFCEKHMTSIRNFICQFSARIPIPAKCGIINGRHRQYIRLFFLCGDQKERCIYGNSYFTLDTKVPKTWIHLMFLAIQAQSTSALSQNDPSISSLKTCLEAISEKGQNIFLTIVTSSFPSAKDQDLLIQELNRIRFFDVFEFNAAKKHWACFVCNHPEKVGDLLQDGVPVIAGQLKEKKGKWKFLKRWKTRYFTLSGAHMTYNKSDHRKETLPVSKIQSVKAVRKGIRDIPKAFEIFTGDETYTFKAKGQQNIEQWVQCLHIAVAQVQNKDDEKKSTKMVPMPSHVNPLNQENVVIERPRSVMDTKL</sequence>
<dbReference type="Gene3D" id="2.30.29.30">
    <property type="entry name" value="Pleckstrin-homology domain (PH domain)/Phosphotyrosine-binding domain (PTB)"/>
    <property type="match status" value="1"/>
</dbReference>